<dbReference type="EC" id="3.2.2.27" evidence="4 9"/>
<evidence type="ECO:0000256" key="4">
    <source>
        <dbReference type="ARBA" id="ARBA00012030"/>
    </source>
</evidence>
<dbReference type="NCBIfam" id="TIGR00628">
    <property type="entry name" value="ung"/>
    <property type="match status" value="1"/>
</dbReference>
<comment type="function">
    <text evidence="2 9 11">Excises uracil residues from the DNA which can arise as a result of misincorporation of dUMP residues by DNA polymerase or due to deamination of cytosine.</text>
</comment>
<dbReference type="InterPro" id="IPR018085">
    <property type="entry name" value="Ura-DNA_Glyclase_AS"/>
</dbReference>
<evidence type="ECO:0000256" key="11">
    <source>
        <dbReference type="RuleBase" id="RU003780"/>
    </source>
</evidence>
<evidence type="ECO:0000256" key="5">
    <source>
        <dbReference type="ARBA" id="ARBA00018429"/>
    </source>
</evidence>
<feature type="active site" description="Proton acceptor" evidence="9 10">
    <location>
        <position position="65"/>
    </location>
</feature>
<dbReference type="FunFam" id="3.40.470.10:FF:000001">
    <property type="entry name" value="Uracil-DNA glycosylase"/>
    <property type="match status" value="1"/>
</dbReference>
<keyword evidence="14" id="KW-1185">Reference proteome</keyword>
<dbReference type="GO" id="GO:0005737">
    <property type="term" value="C:cytoplasm"/>
    <property type="evidence" value="ECO:0007669"/>
    <property type="project" value="UniProtKB-SubCell"/>
</dbReference>
<dbReference type="GO" id="GO:0097510">
    <property type="term" value="P:base-excision repair, AP site formation via deaminated base removal"/>
    <property type="evidence" value="ECO:0007669"/>
    <property type="project" value="TreeGrafter"/>
</dbReference>
<evidence type="ECO:0000256" key="8">
    <source>
        <dbReference type="ARBA" id="ARBA00023204"/>
    </source>
</evidence>
<dbReference type="CDD" id="cd10027">
    <property type="entry name" value="UDG-F1-like"/>
    <property type="match status" value="1"/>
</dbReference>
<sequence length="232" mass="26955">MAPILKNDWHTYLHKEFEKPYYKKLRQFLIREYRTKTIYPDMHDIYNAFHYTPYQKTKVVILGQDPYHGPNQAHGFSFSVKPGVDIPPSLKNIYKELQDDIGFQIPNHGYLIHWAKQGVLLLNAVLTVRSHQANSHRGMGWEIFTDRVIEVLNAREVPLAFILWGRNAREKAKAVDRDKHFIIESPHPSPLSAHRGFFGSKPFSKTNQFLQSIGENPIDWQLPMNPLPVETG</sequence>
<dbReference type="HAMAP" id="MF_00148">
    <property type="entry name" value="UDG"/>
    <property type="match status" value="1"/>
</dbReference>
<evidence type="ECO:0000256" key="3">
    <source>
        <dbReference type="ARBA" id="ARBA00008184"/>
    </source>
</evidence>
<dbReference type="NCBIfam" id="NF003591">
    <property type="entry name" value="PRK05254.1-4"/>
    <property type="match status" value="1"/>
</dbReference>
<accession>A0A4R3NE67</accession>
<protein>
    <recommendedName>
        <fullName evidence="5 9">Uracil-DNA glycosylase</fullName>
        <shortName evidence="9">UDG</shortName>
        <ecNumber evidence="4 9">3.2.2.27</ecNumber>
    </recommendedName>
</protein>
<dbReference type="AlphaFoldDB" id="A0A4R3NE67"/>
<evidence type="ECO:0000256" key="10">
    <source>
        <dbReference type="PROSITE-ProRule" id="PRU10072"/>
    </source>
</evidence>
<keyword evidence="7 9" id="KW-0378">Hydrolase</keyword>
<keyword evidence="8 9" id="KW-0234">DNA repair</keyword>
<dbReference type="OrthoDB" id="9804372at2"/>
<dbReference type="SUPFAM" id="SSF52141">
    <property type="entry name" value="Uracil-DNA glycosylase-like"/>
    <property type="match status" value="1"/>
</dbReference>
<dbReference type="NCBIfam" id="NF003589">
    <property type="entry name" value="PRK05254.1-2"/>
    <property type="match status" value="1"/>
</dbReference>
<dbReference type="RefSeq" id="WP_132370937.1">
    <property type="nucleotide sequence ID" value="NZ_SMAN01000003.1"/>
</dbReference>
<keyword evidence="9" id="KW-0963">Cytoplasm</keyword>
<dbReference type="InterPro" id="IPR002043">
    <property type="entry name" value="UDG_fam1"/>
</dbReference>
<dbReference type="InterPro" id="IPR036895">
    <property type="entry name" value="Uracil-DNA_glycosylase-like_sf"/>
</dbReference>
<evidence type="ECO:0000256" key="9">
    <source>
        <dbReference type="HAMAP-Rule" id="MF_00148"/>
    </source>
</evidence>
<dbReference type="GO" id="GO:0004844">
    <property type="term" value="F:uracil DNA N-glycosylase activity"/>
    <property type="evidence" value="ECO:0007669"/>
    <property type="project" value="UniProtKB-UniRule"/>
</dbReference>
<evidence type="ECO:0000256" key="7">
    <source>
        <dbReference type="ARBA" id="ARBA00022801"/>
    </source>
</evidence>
<comment type="caution">
    <text evidence="13">The sequence shown here is derived from an EMBL/GenBank/DDBJ whole genome shotgun (WGS) entry which is preliminary data.</text>
</comment>
<dbReference type="NCBIfam" id="NF003588">
    <property type="entry name" value="PRK05254.1-1"/>
    <property type="match status" value="1"/>
</dbReference>
<dbReference type="SMART" id="SM00987">
    <property type="entry name" value="UreE_C"/>
    <property type="match status" value="1"/>
</dbReference>
<evidence type="ECO:0000259" key="12">
    <source>
        <dbReference type="SMART" id="SM00986"/>
    </source>
</evidence>
<comment type="similarity">
    <text evidence="3 9 11">Belongs to the uracil-DNA glycosylase (UDG) superfamily. UNG family.</text>
</comment>
<evidence type="ECO:0000256" key="2">
    <source>
        <dbReference type="ARBA" id="ARBA00002631"/>
    </source>
</evidence>
<reference evidence="13 14" key="1">
    <citation type="submission" date="2019-03" db="EMBL/GenBank/DDBJ databases">
        <title>Genomic Encyclopedia of Type Strains, Phase IV (KMG-IV): sequencing the most valuable type-strain genomes for metagenomic binning, comparative biology and taxonomic classification.</title>
        <authorList>
            <person name="Goeker M."/>
        </authorList>
    </citation>
    <scope>NUCLEOTIDE SEQUENCE [LARGE SCALE GENOMIC DNA]</scope>
    <source>
        <strain evidence="13 14">DSM 25894</strain>
    </source>
</reference>
<dbReference type="NCBIfam" id="NF003592">
    <property type="entry name" value="PRK05254.1-5"/>
    <property type="match status" value="1"/>
</dbReference>
<dbReference type="InterPro" id="IPR005122">
    <property type="entry name" value="Uracil-DNA_glycosylase-like"/>
</dbReference>
<dbReference type="PANTHER" id="PTHR11264">
    <property type="entry name" value="URACIL-DNA GLYCOSYLASE"/>
    <property type="match status" value="1"/>
</dbReference>
<name>A0A4R3NE67_9BACI</name>
<evidence type="ECO:0000256" key="6">
    <source>
        <dbReference type="ARBA" id="ARBA00022763"/>
    </source>
</evidence>
<keyword evidence="6 9" id="KW-0227">DNA damage</keyword>
<evidence type="ECO:0000313" key="14">
    <source>
        <dbReference type="Proteomes" id="UP000294650"/>
    </source>
</evidence>
<feature type="domain" description="Uracil-DNA glycosylase-like" evidence="12">
    <location>
        <begin position="50"/>
        <end position="210"/>
    </location>
</feature>
<comment type="catalytic activity">
    <reaction evidence="1 9 11">
        <text>Hydrolyzes single-stranded DNA or mismatched double-stranded DNA and polynucleotides, releasing free uracil.</text>
        <dbReference type="EC" id="3.2.2.27"/>
    </reaction>
</comment>
<dbReference type="Proteomes" id="UP000294650">
    <property type="component" value="Unassembled WGS sequence"/>
</dbReference>
<evidence type="ECO:0000256" key="1">
    <source>
        <dbReference type="ARBA" id="ARBA00001400"/>
    </source>
</evidence>
<comment type="subcellular location">
    <subcellularLocation>
        <location evidence="9">Cytoplasm</location>
    </subcellularLocation>
</comment>
<dbReference type="SMART" id="SM00986">
    <property type="entry name" value="UDG"/>
    <property type="match status" value="1"/>
</dbReference>
<dbReference type="EMBL" id="SMAN01000003">
    <property type="protein sequence ID" value="TCT25502.1"/>
    <property type="molecule type" value="Genomic_DNA"/>
</dbReference>
<dbReference type="Gene3D" id="3.40.470.10">
    <property type="entry name" value="Uracil-DNA glycosylase-like domain"/>
    <property type="match status" value="1"/>
</dbReference>
<dbReference type="PROSITE" id="PS00130">
    <property type="entry name" value="U_DNA_GLYCOSYLASE"/>
    <property type="match status" value="1"/>
</dbReference>
<gene>
    <name evidence="9" type="primary">ung</name>
    <name evidence="13" type="ORF">EDD68_10355</name>
</gene>
<organism evidence="13 14">
    <name type="scientific">Melghiribacillus thermohalophilus</name>
    <dbReference type="NCBI Taxonomy" id="1324956"/>
    <lineage>
        <taxon>Bacteria</taxon>
        <taxon>Bacillati</taxon>
        <taxon>Bacillota</taxon>
        <taxon>Bacilli</taxon>
        <taxon>Bacillales</taxon>
        <taxon>Bacillaceae</taxon>
        <taxon>Melghiribacillus</taxon>
    </lineage>
</organism>
<dbReference type="Pfam" id="PF03167">
    <property type="entry name" value="UDG"/>
    <property type="match status" value="1"/>
</dbReference>
<proteinExistence type="inferred from homology"/>
<evidence type="ECO:0000313" key="13">
    <source>
        <dbReference type="EMBL" id="TCT25502.1"/>
    </source>
</evidence>
<dbReference type="PANTHER" id="PTHR11264:SF0">
    <property type="entry name" value="URACIL-DNA GLYCOSYLASE"/>
    <property type="match status" value="1"/>
</dbReference>